<sequence>PSALRRGHLSAPPPLLSLLHCRRRWRSRRGAAPVGHGRERGAPAASGRALRRSRALLLLTMACPGRDDAGPGDSAAFSASACFSGLRECFSFIAVVLVIYIQA</sequence>
<reference evidence="2" key="1">
    <citation type="submission" date="2015-07" db="EMBL/GenBank/DDBJ databases">
        <title>Transcriptome Assembly of Anthurium amnicola.</title>
        <authorList>
            <person name="Suzuki J."/>
        </authorList>
    </citation>
    <scope>NUCLEOTIDE SEQUENCE</scope>
</reference>
<dbReference type="AlphaFoldDB" id="A0A1D1YH21"/>
<feature type="non-terminal residue" evidence="2">
    <location>
        <position position="1"/>
    </location>
</feature>
<evidence type="ECO:0000256" key="1">
    <source>
        <dbReference type="SAM" id="MobiDB-lite"/>
    </source>
</evidence>
<name>A0A1D1YH21_9ARAE</name>
<accession>A0A1D1YH21</accession>
<feature type="region of interest" description="Disordered" evidence="1">
    <location>
        <begin position="29"/>
        <end position="48"/>
    </location>
</feature>
<dbReference type="EMBL" id="GDJX01014000">
    <property type="protein sequence ID" value="JAT53936.1"/>
    <property type="molecule type" value="Transcribed_RNA"/>
</dbReference>
<organism evidence="2">
    <name type="scientific">Anthurium amnicola</name>
    <dbReference type="NCBI Taxonomy" id="1678845"/>
    <lineage>
        <taxon>Eukaryota</taxon>
        <taxon>Viridiplantae</taxon>
        <taxon>Streptophyta</taxon>
        <taxon>Embryophyta</taxon>
        <taxon>Tracheophyta</taxon>
        <taxon>Spermatophyta</taxon>
        <taxon>Magnoliopsida</taxon>
        <taxon>Liliopsida</taxon>
        <taxon>Araceae</taxon>
        <taxon>Pothoideae</taxon>
        <taxon>Potheae</taxon>
        <taxon>Anthurium</taxon>
    </lineage>
</organism>
<gene>
    <name evidence="2" type="primary">tatB_5</name>
    <name evidence="2" type="ORF">g.72810</name>
</gene>
<proteinExistence type="predicted"/>
<evidence type="ECO:0000313" key="2">
    <source>
        <dbReference type="EMBL" id="JAT53936.1"/>
    </source>
</evidence>
<protein>
    <submittedName>
        <fullName evidence="2">Sec-independent protein translocase protein TatB</fullName>
    </submittedName>
</protein>